<name>A0AAV7W358_PLEWA</name>
<keyword evidence="3" id="KW-1185">Reference proteome</keyword>
<accession>A0AAV7W358</accession>
<dbReference type="AlphaFoldDB" id="A0AAV7W358"/>
<organism evidence="2 3">
    <name type="scientific">Pleurodeles waltl</name>
    <name type="common">Iberian ribbed newt</name>
    <dbReference type="NCBI Taxonomy" id="8319"/>
    <lineage>
        <taxon>Eukaryota</taxon>
        <taxon>Metazoa</taxon>
        <taxon>Chordata</taxon>
        <taxon>Craniata</taxon>
        <taxon>Vertebrata</taxon>
        <taxon>Euteleostomi</taxon>
        <taxon>Amphibia</taxon>
        <taxon>Batrachia</taxon>
        <taxon>Caudata</taxon>
        <taxon>Salamandroidea</taxon>
        <taxon>Salamandridae</taxon>
        <taxon>Pleurodelinae</taxon>
        <taxon>Pleurodeles</taxon>
    </lineage>
</organism>
<dbReference type="Proteomes" id="UP001066276">
    <property type="component" value="Chromosome 1_2"/>
</dbReference>
<reference evidence="2" key="1">
    <citation type="journal article" date="2022" name="bioRxiv">
        <title>Sequencing and chromosome-scale assembly of the giantPleurodeles waltlgenome.</title>
        <authorList>
            <person name="Brown T."/>
            <person name="Elewa A."/>
            <person name="Iarovenko S."/>
            <person name="Subramanian E."/>
            <person name="Araus A.J."/>
            <person name="Petzold A."/>
            <person name="Susuki M."/>
            <person name="Suzuki K.-i.T."/>
            <person name="Hayashi T."/>
            <person name="Toyoda A."/>
            <person name="Oliveira C."/>
            <person name="Osipova E."/>
            <person name="Leigh N.D."/>
            <person name="Simon A."/>
            <person name="Yun M.H."/>
        </authorList>
    </citation>
    <scope>NUCLEOTIDE SEQUENCE</scope>
    <source>
        <strain evidence="2">20211129_DDA</strain>
        <tissue evidence="2">Liver</tissue>
    </source>
</reference>
<feature type="region of interest" description="Disordered" evidence="1">
    <location>
        <begin position="1"/>
        <end position="131"/>
    </location>
</feature>
<evidence type="ECO:0000256" key="1">
    <source>
        <dbReference type="SAM" id="MobiDB-lite"/>
    </source>
</evidence>
<sequence>MRPFPVPHVKGRGKDPGPPPLSGSHLQLQAAVRPQPAVPRAGTPPVWITADHGKVSEGGQQCPSPGAPLEDLSFTSGSHRLSLPGRSSIVSHETGGTGSAPTSPASHQAPGRGTDYRLQPKGPQHHSPLYRRTWHRPQLRWVTLLIRAHPRRCSGSPSAATKAHPWPTSILEAACRQPAPAVGSPQKASLLAVTPHSLTCGSPSWGKIGTGTAGLVKADDGWVRSTLRVRPPS</sequence>
<gene>
    <name evidence="2" type="ORF">NDU88_003713</name>
</gene>
<proteinExistence type="predicted"/>
<comment type="caution">
    <text evidence="2">The sequence shown here is derived from an EMBL/GenBank/DDBJ whole genome shotgun (WGS) entry which is preliminary data.</text>
</comment>
<dbReference type="EMBL" id="JANPWB010000002">
    <property type="protein sequence ID" value="KAJ1208327.1"/>
    <property type="molecule type" value="Genomic_DNA"/>
</dbReference>
<protein>
    <submittedName>
        <fullName evidence="2">Uncharacterized protein</fullName>
    </submittedName>
</protein>
<evidence type="ECO:0000313" key="3">
    <source>
        <dbReference type="Proteomes" id="UP001066276"/>
    </source>
</evidence>
<feature type="compositionally biased region" description="Low complexity" evidence="1">
    <location>
        <begin position="26"/>
        <end position="41"/>
    </location>
</feature>
<evidence type="ECO:0000313" key="2">
    <source>
        <dbReference type="EMBL" id="KAJ1208327.1"/>
    </source>
</evidence>